<keyword evidence="1" id="KW-0732">Signal</keyword>
<proteinExistence type="predicted"/>
<feature type="chain" id="PRO_5046020962" evidence="1">
    <location>
        <begin position="23"/>
        <end position="176"/>
    </location>
</feature>
<evidence type="ECO:0000313" key="3">
    <source>
        <dbReference type="Proteomes" id="UP000188174"/>
    </source>
</evidence>
<evidence type="ECO:0000313" key="2">
    <source>
        <dbReference type="EMBL" id="AQQ08062.1"/>
    </source>
</evidence>
<evidence type="ECO:0000256" key="1">
    <source>
        <dbReference type="SAM" id="SignalP"/>
    </source>
</evidence>
<dbReference type="EMBL" id="CP019631">
    <property type="protein sequence ID" value="AQQ08062.1"/>
    <property type="molecule type" value="Genomic_DNA"/>
</dbReference>
<dbReference type="Proteomes" id="UP000188174">
    <property type="component" value="Plasmid unnamed1"/>
</dbReference>
<accession>A0ABN4X9X8</accession>
<organism evidence="2 3">
    <name type="scientific">Roseibium algicola</name>
    <dbReference type="NCBI Taxonomy" id="2857014"/>
    <lineage>
        <taxon>Bacteria</taxon>
        <taxon>Pseudomonadati</taxon>
        <taxon>Pseudomonadota</taxon>
        <taxon>Alphaproteobacteria</taxon>
        <taxon>Hyphomicrobiales</taxon>
        <taxon>Stappiaceae</taxon>
        <taxon>Roseibium</taxon>
    </lineage>
</organism>
<feature type="signal peptide" evidence="1">
    <location>
        <begin position="1"/>
        <end position="22"/>
    </location>
</feature>
<protein>
    <submittedName>
        <fullName evidence="2">Uncharacterized protein</fullName>
    </submittedName>
</protein>
<dbReference type="RefSeq" id="WP_077294529.1">
    <property type="nucleotide sequence ID" value="NZ_CP019631.1"/>
</dbReference>
<keyword evidence="2" id="KW-0614">Plasmid</keyword>
<keyword evidence="3" id="KW-1185">Reference proteome</keyword>
<name>A0ABN4X9X8_9HYPH</name>
<reference evidence="2 3" key="1">
    <citation type="submission" date="2017-02" db="EMBL/GenBank/DDBJ databases">
        <authorList>
            <person name="Jeong S."/>
        </authorList>
    </citation>
    <scope>NUCLEOTIDE SEQUENCE [LARGE SCALE GENOMIC DNA]</scope>
    <source>
        <strain evidence="2 3">RMAR6-6</strain>
        <plasmid evidence="2 3">unnamed1</plasmid>
    </source>
</reference>
<geneLocation type="plasmid" evidence="2 3">
    <name>unnamed1</name>
</geneLocation>
<gene>
    <name evidence="2" type="ORF">B0E33_30220</name>
</gene>
<sequence>MKKLIPLSLVAGVTLAAVMPFAAVSQDNPFAIKGPAYPPELPIVFGGVPDIYDVAERLDHLRHFYTGKAARFRLAGALSSQETAIGIRADQQDEWRAYTAAMLALVPDAGTVRALAGAPDEDPAGPEAFGRIEALADVLSVYGEKGAALKTAVENLRAALTEEQLEASRFPRLTLR</sequence>